<reference evidence="3 4" key="1">
    <citation type="submission" date="2017-07" db="EMBL/GenBank/DDBJ databases">
        <title>First draft Genome Sequence of Nocardia cerradoensis isolated from human infection.</title>
        <authorList>
            <person name="Carrasco G."/>
        </authorList>
    </citation>
    <scope>NUCLEOTIDE SEQUENCE [LARGE SCALE GENOMIC DNA]</scope>
    <source>
        <strain evidence="3 4">CNM20130759</strain>
    </source>
</reference>
<evidence type="ECO:0000313" key="3">
    <source>
        <dbReference type="EMBL" id="OXR43762.1"/>
    </source>
</evidence>
<evidence type="ECO:0000313" key="4">
    <source>
        <dbReference type="Proteomes" id="UP000215506"/>
    </source>
</evidence>
<dbReference type="SUPFAM" id="SSF53474">
    <property type="entry name" value="alpha/beta-Hydrolases"/>
    <property type="match status" value="1"/>
</dbReference>
<keyword evidence="4" id="KW-1185">Reference proteome</keyword>
<protein>
    <submittedName>
        <fullName evidence="3">Dihydrolipoyllysine-residue acetyltransferase component of acetoin cleaving system</fullName>
        <ecNumber evidence="3">2.3.1.12</ecNumber>
    </submittedName>
</protein>
<feature type="domain" description="AB hydrolase-1" evidence="2">
    <location>
        <begin position="64"/>
        <end position="292"/>
    </location>
</feature>
<dbReference type="InterPro" id="IPR000073">
    <property type="entry name" value="AB_hydrolase_1"/>
</dbReference>
<dbReference type="Proteomes" id="UP000215506">
    <property type="component" value="Unassembled WGS sequence"/>
</dbReference>
<dbReference type="Pfam" id="PF12697">
    <property type="entry name" value="Abhydrolase_6"/>
    <property type="match status" value="1"/>
</dbReference>
<accession>A0A231H4N9</accession>
<dbReference type="GO" id="GO:0016020">
    <property type="term" value="C:membrane"/>
    <property type="evidence" value="ECO:0007669"/>
    <property type="project" value="TreeGrafter"/>
</dbReference>
<evidence type="ECO:0000256" key="1">
    <source>
        <dbReference type="SAM" id="SignalP"/>
    </source>
</evidence>
<keyword evidence="3" id="KW-0012">Acyltransferase</keyword>
<sequence length="306" mass="32712">MRTAAAGRAKRAMLLLVTALTALLVGNTAGVATAAPDDSVDRTVRLPDGDIHVVTSGAPSDRAVVLIHGTGGSVSWWDPVLPALTDFYVVRVDLLGHGRSAKPDSGYGMAEQGHRVGAVLDWLGVRSAIVVGHSTGGYVATELAAQRRDLITAIGLISTGSRLDAFTDNGPLGNLLFVPQIGQPLWPLLPDAAIRYAMSSAFTRDVAIPQQLVDDFHGMTYRSITATSDASDVYLRERREPDRLADLGLPSLVLYGSGDHRWPAASFQDYRNVPGVRIESLDCGHSPMIEEPGPTGELLRDFAEQH</sequence>
<evidence type="ECO:0000259" key="2">
    <source>
        <dbReference type="Pfam" id="PF12697"/>
    </source>
</evidence>
<dbReference type="PANTHER" id="PTHR43798:SF33">
    <property type="entry name" value="HYDROLASE, PUTATIVE (AFU_ORTHOLOGUE AFUA_2G14860)-RELATED"/>
    <property type="match status" value="1"/>
</dbReference>
<gene>
    <name evidence="3" type="primary">acoC_2</name>
    <name evidence="3" type="ORF">B7C42_03997</name>
</gene>
<dbReference type="PRINTS" id="PR00111">
    <property type="entry name" value="ABHYDROLASE"/>
</dbReference>
<keyword evidence="1" id="KW-0732">Signal</keyword>
<dbReference type="GO" id="GO:0004742">
    <property type="term" value="F:dihydrolipoyllysine-residue acetyltransferase activity"/>
    <property type="evidence" value="ECO:0007669"/>
    <property type="project" value="UniProtKB-EC"/>
</dbReference>
<dbReference type="InterPro" id="IPR050266">
    <property type="entry name" value="AB_hydrolase_sf"/>
</dbReference>
<dbReference type="AlphaFoldDB" id="A0A231H4N9"/>
<dbReference type="EC" id="2.3.1.12" evidence="3"/>
<proteinExistence type="predicted"/>
<name>A0A231H4N9_9NOCA</name>
<feature type="chain" id="PRO_5012172440" evidence="1">
    <location>
        <begin position="35"/>
        <end position="306"/>
    </location>
</feature>
<dbReference type="InterPro" id="IPR029058">
    <property type="entry name" value="AB_hydrolase_fold"/>
</dbReference>
<dbReference type="PANTHER" id="PTHR43798">
    <property type="entry name" value="MONOACYLGLYCEROL LIPASE"/>
    <property type="match status" value="1"/>
</dbReference>
<dbReference type="Gene3D" id="3.40.50.1820">
    <property type="entry name" value="alpha/beta hydrolase"/>
    <property type="match status" value="1"/>
</dbReference>
<dbReference type="EMBL" id="NGAF01000008">
    <property type="protein sequence ID" value="OXR43762.1"/>
    <property type="molecule type" value="Genomic_DNA"/>
</dbReference>
<keyword evidence="3" id="KW-0808">Transferase</keyword>
<organism evidence="3 4">
    <name type="scientific">Nocardia cerradoensis</name>
    <dbReference type="NCBI Taxonomy" id="85688"/>
    <lineage>
        <taxon>Bacteria</taxon>
        <taxon>Bacillati</taxon>
        <taxon>Actinomycetota</taxon>
        <taxon>Actinomycetes</taxon>
        <taxon>Mycobacteriales</taxon>
        <taxon>Nocardiaceae</taxon>
        <taxon>Nocardia</taxon>
    </lineage>
</organism>
<feature type="signal peptide" evidence="1">
    <location>
        <begin position="1"/>
        <end position="34"/>
    </location>
</feature>
<comment type="caution">
    <text evidence="3">The sequence shown here is derived from an EMBL/GenBank/DDBJ whole genome shotgun (WGS) entry which is preliminary data.</text>
</comment>
<dbReference type="RefSeq" id="WP_094026169.1">
    <property type="nucleotide sequence ID" value="NZ_NGAF01000008.1"/>
</dbReference>